<dbReference type="GO" id="GO:0046983">
    <property type="term" value="F:protein dimerization activity"/>
    <property type="evidence" value="ECO:0007669"/>
    <property type="project" value="InterPro"/>
</dbReference>
<dbReference type="PANTHER" id="PTHR33124">
    <property type="entry name" value="TRANSCRIPTION FACTOR IBH1-LIKE 1"/>
    <property type="match status" value="1"/>
</dbReference>
<keyword evidence="4" id="KW-1185">Reference proteome</keyword>
<organism evidence="3 4">
    <name type="scientific">Coptis chinensis</name>
    <dbReference type="NCBI Taxonomy" id="261450"/>
    <lineage>
        <taxon>Eukaryota</taxon>
        <taxon>Viridiplantae</taxon>
        <taxon>Streptophyta</taxon>
        <taxon>Embryophyta</taxon>
        <taxon>Tracheophyta</taxon>
        <taxon>Spermatophyta</taxon>
        <taxon>Magnoliopsida</taxon>
        <taxon>Ranunculales</taxon>
        <taxon>Ranunculaceae</taxon>
        <taxon>Coptidoideae</taxon>
        <taxon>Coptis</taxon>
    </lineage>
</organism>
<dbReference type="InterPro" id="IPR044660">
    <property type="entry name" value="IBH1-like"/>
</dbReference>
<dbReference type="PANTHER" id="PTHR33124:SF57">
    <property type="entry name" value="TRANSCRIPTION FACTOR UPBEAT-LIKE PROTEIN"/>
    <property type="match status" value="1"/>
</dbReference>
<reference evidence="3 4" key="1">
    <citation type="submission" date="2020-10" db="EMBL/GenBank/DDBJ databases">
        <title>The Coptis chinensis genome and diversification of protoberbering-type alkaloids.</title>
        <authorList>
            <person name="Wang B."/>
            <person name="Shu S."/>
            <person name="Song C."/>
            <person name="Liu Y."/>
        </authorList>
    </citation>
    <scope>NUCLEOTIDE SEQUENCE [LARGE SCALE GENOMIC DNA]</scope>
    <source>
        <strain evidence="3">HL-2020</strain>
        <tissue evidence="3">Leaf</tissue>
    </source>
</reference>
<dbReference type="GO" id="GO:0006355">
    <property type="term" value="P:regulation of DNA-templated transcription"/>
    <property type="evidence" value="ECO:0007669"/>
    <property type="project" value="InterPro"/>
</dbReference>
<comment type="caution">
    <text evidence="3">The sequence shown here is derived from an EMBL/GenBank/DDBJ whole genome shotgun (WGS) entry which is preliminary data.</text>
</comment>
<dbReference type="SUPFAM" id="SSF47459">
    <property type="entry name" value="HLH, helix-loop-helix DNA-binding domain"/>
    <property type="match status" value="1"/>
</dbReference>
<dbReference type="AlphaFoldDB" id="A0A835IUN4"/>
<sequence length="108" mass="12725">MSSKQRNKLIPSLKRKCSRTTKLHSRLCNRRNTYKNFVNVGRREEKQVGVSEKLEALKNLIPTKNEETRKADQLFEETADYIVFLRTQVEVLQRLIDIYGSNEQKKVV</sequence>
<protein>
    <submittedName>
        <fullName evidence="3">Uncharacterized protein</fullName>
    </submittedName>
</protein>
<keyword evidence="1" id="KW-0805">Transcription regulation</keyword>
<evidence type="ECO:0000256" key="2">
    <source>
        <dbReference type="ARBA" id="ARBA00023163"/>
    </source>
</evidence>
<accession>A0A835IUN4</accession>
<evidence type="ECO:0000256" key="1">
    <source>
        <dbReference type="ARBA" id="ARBA00023015"/>
    </source>
</evidence>
<dbReference type="Proteomes" id="UP000631114">
    <property type="component" value="Unassembled WGS sequence"/>
</dbReference>
<dbReference type="EMBL" id="JADFTS010000001">
    <property type="protein sequence ID" value="KAF9624150.1"/>
    <property type="molecule type" value="Genomic_DNA"/>
</dbReference>
<keyword evidence="2" id="KW-0804">Transcription</keyword>
<evidence type="ECO:0000313" key="3">
    <source>
        <dbReference type="EMBL" id="KAF9624150.1"/>
    </source>
</evidence>
<gene>
    <name evidence="3" type="ORF">IFM89_008088</name>
</gene>
<dbReference type="OrthoDB" id="994442at2759"/>
<evidence type="ECO:0000313" key="4">
    <source>
        <dbReference type="Proteomes" id="UP000631114"/>
    </source>
</evidence>
<name>A0A835IUN4_9MAGN</name>
<dbReference type="InterPro" id="IPR036638">
    <property type="entry name" value="HLH_DNA-bd_sf"/>
</dbReference>
<proteinExistence type="predicted"/>